<keyword evidence="1" id="KW-1133">Transmembrane helix</keyword>
<proteinExistence type="predicted"/>
<protein>
    <submittedName>
        <fullName evidence="2">Uncharacterized protein</fullName>
    </submittedName>
</protein>
<evidence type="ECO:0000256" key="1">
    <source>
        <dbReference type="SAM" id="Phobius"/>
    </source>
</evidence>
<feature type="non-terminal residue" evidence="2">
    <location>
        <position position="1"/>
    </location>
</feature>
<gene>
    <name evidence="2" type="ORF">LEA_09926</name>
</gene>
<comment type="caution">
    <text evidence="2">The sequence shown here is derived from an EMBL/GenBank/DDBJ whole genome shotgun (WGS) entry which is preliminary data.</text>
</comment>
<organism evidence="2">
    <name type="scientific">human gut metagenome</name>
    <dbReference type="NCBI Taxonomy" id="408170"/>
    <lineage>
        <taxon>unclassified sequences</taxon>
        <taxon>metagenomes</taxon>
        <taxon>organismal metagenomes</taxon>
    </lineage>
</organism>
<feature type="transmembrane region" description="Helical" evidence="1">
    <location>
        <begin position="6"/>
        <end position="23"/>
    </location>
</feature>
<keyword evidence="1" id="KW-0812">Transmembrane</keyword>
<accession>K1SZZ0</accession>
<dbReference type="EMBL" id="AJWY01006664">
    <property type="protein sequence ID" value="EKC66222.1"/>
    <property type="molecule type" value="Genomic_DNA"/>
</dbReference>
<reference evidence="2" key="1">
    <citation type="journal article" date="2013" name="Environ. Microbiol.">
        <title>Microbiota from the distal guts of lean and obese adolescents exhibit partial functional redundancy besides clear differences in community structure.</title>
        <authorList>
            <person name="Ferrer M."/>
            <person name="Ruiz A."/>
            <person name="Lanza F."/>
            <person name="Haange S.B."/>
            <person name="Oberbach A."/>
            <person name="Till H."/>
            <person name="Bargiela R."/>
            <person name="Campoy C."/>
            <person name="Segura M.T."/>
            <person name="Richter M."/>
            <person name="von Bergen M."/>
            <person name="Seifert J."/>
            <person name="Suarez A."/>
        </authorList>
    </citation>
    <scope>NUCLEOTIDE SEQUENCE</scope>
</reference>
<name>K1SZZ0_9ZZZZ</name>
<dbReference type="AlphaFoldDB" id="K1SZZ0"/>
<sequence length="24" mass="2554">NRSFYLSLVGTAVSVATLIVTLTK</sequence>
<evidence type="ECO:0000313" key="2">
    <source>
        <dbReference type="EMBL" id="EKC66222.1"/>
    </source>
</evidence>
<keyword evidence="1" id="KW-0472">Membrane</keyword>